<dbReference type="EMBL" id="JBBPBK010000006">
    <property type="protein sequence ID" value="KAK9282628.1"/>
    <property type="molecule type" value="Genomic_DNA"/>
</dbReference>
<gene>
    <name evidence="1" type="ORF">L1049_010847</name>
</gene>
<name>A0AAP0RRD2_LIQFO</name>
<dbReference type="AlphaFoldDB" id="A0AAP0RRD2"/>
<evidence type="ECO:0000313" key="1">
    <source>
        <dbReference type="EMBL" id="KAK9282628.1"/>
    </source>
</evidence>
<evidence type="ECO:0000313" key="2">
    <source>
        <dbReference type="Proteomes" id="UP001415857"/>
    </source>
</evidence>
<accession>A0AAP0RRD2</accession>
<sequence length="106" mass="11988">MPPWRDEMLSPNILEWLHRRESSVKKSSHGTKPSPHSLTADCYCSGTTFRTSGSFFVLIEDSNLVLNLKVEGNIHCPLAPLERIVVENPDVELQFHTCIFSQILPP</sequence>
<dbReference type="Proteomes" id="UP001415857">
    <property type="component" value="Unassembled WGS sequence"/>
</dbReference>
<proteinExistence type="predicted"/>
<organism evidence="1 2">
    <name type="scientific">Liquidambar formosana</name>
    <name type="common">Formosan gum</name>
    <dbReference type="NCBI Taxonomy" id="63359"/>
    <lineage>
        <taxon>Eukaryota</taxon>
        <taxon>Viridiplantae</taxon>
        <taxon>Streptophyta</taxon>
        <taxon>Embryophyta</taxon>
        <taxon>Tracheophyta</taxon>
        <taxon>Spermatophyta</taxon>
        <taxon>Magnoliopsida</taxon>
        <taxon>eudicotyledons</taxon>
        <taxon>Gunneridae</taxon>
        <taxon>Pentapetalae</taxon>
        <taxon>Saxifragales</taxon>
        <taxon>Altingiaceae</taxon>
        <taxon>Liquidambar</taxon>
    </lineage>
</organism>
<comment type="caution">
    <text evidence="1">The sequence shown here is derived from an EMBL/GenBank/DDBJ whole genome shotgun (WGS) entry which is preliminary data.</text>
</comment>
<protein>
    <submittedName>
        <fullName evidence="1">Uncharacterized protein</fullName>
    </submittedName>
</protein>
<keyword evidence="2" id="KW-1185">Reference proteome</keyword>
<reference evidence="1 2" key="1">
    <citation type="journal article" date="2024" name="Plant J.">
        <title>Genome sequences and population genomics reveal climatic adaptation and genomic divergence between two closely related sweetgum species.</title>
        <authorList>
            <person name="Xu W.Q."/>
            <person name="Ren C.Q."/>
            <person name="Zhang X.Y."/>
            <person name="Comes H.P."/>
            <person name="Liu X.H."/>
            <person name="Li Y.G."/>
            <person name="Kettle C.J."/>
            <person name="Jalonen R."/>
            <person name="Gaisberger H."/>
            <person name="Ma Y.Z."/>
            <person name="Qiu Y.X."/>
        </authorList>
    </citation>
    <scope>NUCLEOTIDE SEQUENCE [LARGE SCALE GENOMIC DNA]</scope>
    <source>
        <strain evidence="1">Hangzhou</strain>
    </source>
</reference>